<dbReference type="AlphaFoldDB" id="A0A0F9TH91"/>
<gene>
    <name evidence="1" type="ORF">LCGC14_0328190</name>
</gene>
<accession>A0A0F9TH91</accession>
<sequence>MNTYSDGAMHHVTDVLESRAAEMGCLAFSLKDEPIPADVAMEASGPLLWALVLHSTAIAQLSGASKPNEVNFLPLTIASEPDAPYGSEARIQQGRLPMALALNLLDAALEHAICVGMHNLGYKPSEWDQLPENERVIPLEPYFADLQTSWVTEALEQGDTKDQILNWPTLLDFQTLESAKPGAALSKDSSLNRSRILNMSSPS</sequence>
<dbReference type="EMBL" id="LAZR01000228">
    <property type="protein sequence ID" value="KKN80600.1"/>
    <property type="molecule type" value="Genomic_DNA"/>
</dbReference>
<organism evidence="1">
    <name type="scientific">marine sediment metagenome</name>
    <dbReference type="NCBI Taxonomy" id="412755"/>
    <lineage>
        <taxon>unclassified sequences</taxon>
        <taxon>metagenomes</taxon>
        <taxon>ecological metagenomes</taxon>
    </lineage>
</organism>
<proteinExistence type="predicted"/>
<reference evidence="1" key="1">
    <citation type="journal article" date="2015" name="Nature">
        <title>Complex archaea that bridge the gap between prokaryotes and eukaryotes.</title>
        <authorList>
            <person name="Spang A."/>
            <person name="Saw J.H."/>
            <person name="Jorgensen S.L."/>
            <person name="Zaremba-Niedzwiedzka K."/>
            <person name="Martijn J."/>
            <person name="Lind A.E."/>
            <person name="van Eijk R."/>
            <person name="Schleper C."/>
            <person name="Guy L."/>
            <person name="Ettema T.J."/>
        </authorList>
    </citation>
    <scope>NUCLEOTIDE SEQUENCE</scope>
</reference>
<comment type="caution">
    <text evidence="1">The sequence shown here is derived from an EMBL/GenBank/DDBJ whole genome shotgun (WGS) entry which is preliminary data.</text>
</comment>
<protein>
    <submittedName>
        <fullName evidence="1">Uncharacterized protein</fullName>
    </submittedName>
</protein>
<evidence type="ECO:0000313" key="1">
    <source>
        <dbReference type="EMBL" id="KKN80600.1"/>
    </source>
</evidence>
<name>A0A0F9TH91_9ZZZZ</name>